<feature type="chain" id="PRO_5019505662" description="P60-like lipoprotein" evidence="1">
    <location>
        <begin position="23"/>
        <end position="413"/>
    </location>
</feature>
<protein>
    <recommendedName>
        <fullName evidence="4">P60-like lipoprotein</fullName>
    </recommendedName>
</protein>
<sequence>MKLFKKLLAFSSIGLVPMVAVACGRDVKTDEKIRQDKLFAGKNVKDVVESLWLGNTLKSLYNISETKNIDNEKFKADAYQVYKTLLKNQFQKDTKYLQKEIISLLSKGLISNTQYNSLQSLISSYYPNITMEQFLILYNIKESKVQLTVEKNLLVNKYLTISTKEDLEKVYASTYSKRKDDYDLNNFILINYLIDKKLTQTWSFSSSSENDVFTSSVKTINKIDDYASLSLKTFDAAKVANDDVLFSSLPFERKIGGFKGLESSSLNFDYSLDVLKNNNSKTLTNGFYDYSKKTLIKVNEDETLAEPLPITSQSNSILVTYVNRLLPLAKDYTIQNPDESKRREIPTVNIKKLTLEGTPLINDLIKLTTSLYNYDSNLYEEAVSAFVKLGNKIKLEVEDQNLKKAIQGLKYAE</sequence>
<dbReference type="PROSITE" id="PS51257">
    <property type="entry name" value="PROKAR_LIPOPROTEIN"/>
    <property type="match status" value="1"/>
</dbReference>
<dbReference type="EMBL" id="LR214972">
    <property type="protein sequence ID" value="VEU63469.1"/>
    <property type="molecule type" value="Genomic_DNA"/>
</dbReference>
<gene>
    <name evidence="2" type="ORF">NCTC10118_00492</name>
</gene>
<evidence type="ECO:0000256" key="1">
    <source>
        <dbReference type="SAM" id="SignalP"/>
    </source>
</evidence>
<keyword evidence="1" id="KW-0732">Signal</keyword>
<proteinExistence type="predicted"/>
<keyword evidence="3" id="KW-1185">Reference proteome</keyword>
<dbReference type="NCBIfam" id="NF045835">
    <property type="entry name" value="P60_lipo"/>
    <property type="match status" value="1"/>
</dbReference>
<evidence type="ECO:0000313" key="2">
    <source>
        <dbReference type="EMBL" id="VEU63469.1"/>
    </source>
</evidence>
<dbReference type="AlphaFoldDB" id="A0A449AES4"/>
<dbReference type="RefSeq" id="WP_129621663.1">
    <property type="nucleotide sequence ID" value="NZ_LR214972.1"/>
</dbReference>
<evidence type="ECO:0000313" key="3">
    <source>
        <dbReference type="Proteomes" id="UP000289952"/>
    </source>
</evidence>
<name>A0A449AES4_9BACT</name>
<accession>A0A449AES4</accession>
<organism evidence="2 3">
    <name type="scientific">Mycoplasmopsis bovirhinis</name>
    <dbReference type="NCBI Taxonomy" id="29553"/>
    <lineage>
        <taxon>Bacteria</taxon>
        <taxon>Bacillati</taxon>
        <taxon>Mycoplasmatota</taxon>
        <taxon>Mycoplasmoidales</taxon>
        <taxon>Metamycoplasmataceae</taxon>
        <taxon>Mycoplasmopsis</taxon>
    </lineage>
</organism>
<feature type="signal peptide" evidence="1">
    <location>
        <begin position="1"/>
        <end position="22"/>
    </location>
</feature>
<dbReference type="OrthoDB" id="395342at2"/>
<reference evidence="2 3" key="1">
    <citation type="submission" date="2019-01" db="EMBL/GenBank/DDBJ databases">
        <authorList>
            <consortium name="Pathogen Informatics"/>
        </authorList>
    </citation>
    <scope>NUCLEOTIDE SEQUENCE [LARGE SCALE GENOMIC DNA]</scope>
    <source>
        <strain evidence="2 3">NCTC10118</strain>
    </source>
</reference>
<evidence type="ECO:0008006" key="4">
    <source>
        <dbReference type="Google" id="ProtNLM"/>
    </source>
</evidence>
<dbReference type="InterPro" id="IPR054783">
    <property type="entry name" value="P60-like"/>
</dbReference>
<dbReference type="Proteomes" id="UP000289952">
    <property type="component" value="Chromosome"/>
</dbReference>